<evidence type="ECO:0000313" key="1">
    <source>
        <dbReference type="EMBL" id="KAF4694984.1"/>
    </source>
</evidence>
<protein>
    <submittedName>
        <fullName evidence="1">Uncharacterized protein</fullName>
    </submittedName>
</protein>
<dbReference type="EMBL" id="JABANO010039194">
    <property type="protein sequence ID" value="KAF4694984.1"/>
    <property type="molecule type" value="Genomic_DNA"/>
</dbReference>
<gene>
    <name evidence="1" type="ORF">FOZ63_024401</name>
</gene>
<sequence length="163" mass="17800">QHLAGMEPLEMDMSACEEKGLVDSLTSLNGNAPTDKFTEIKLVGCGPAEVIECAERQLKLASEAVRASPGLFGGIEEVVVEGVMDGCLTMHDAKEPYPKEHTDAPYPGDPTYPMPGFNGTHYPEEDFAEHPMNLAFSLQGEMDQLGIRRVLERVFGPHAHMET</sequence>
<feature type="non-terminal residue" evidence="1">
    <location>
        <position position="163"/>
    </location>
</feature>
<keyword evidence="2" id="KW-1185">Reference proteome</keyword>
<organism evidence="1 2">
    <name type="scientific">Perkinsus olseni</name>
    <name type="common">Perkinsus atlanticus</name>
    <dbReference type="NCBI Taxonomy" id="32597"/>
    <lineage>
        <taxon>Eukaryota</taxon>
        <taxon>Sar</taxon>
        <taxon>Alveolata</taxon>
        <taxon>Perkinsozoa</taxon>
        <taxon>Perkinsea</taxon>
        <taxon>Perkinsida</taxon>
        <taxon>Perkinsidae</taxon>
        <taxon>Perkinsus</taxon>
    </lineage>
</organism>
<evidence type="ECO:0000313" key="2">
    <source>
        <dbReference type="Proteomes" id="UP000553632"/>
    </source>
</evidence>
<reference evidence="1 2" key="1">
    <citation type="submission" date="2020-04" db="EMBL/GenBank/DDBJ databases">
        <title>Perkinsus olseni comparative genomics.</title>
        <authorList>
            <person name="Bogema D.R."/>
        </authorList>
    </citation>
    <scope>NUCLEOTIDE SEQUENCE [LARGE SCALE GENOMIC DNA]</scope>
    <source>
        <strain evidence="1 2">ATCC PRA-207</strain>
    </source>
</reference>
<dbReference type="AlphaFoldDB" id="A0A7J6PFI9"/>
<accession>A0A7J6PFI9</accession>
<dbReference type="Proteomes" id="UP000553632">
    <property type="component" value="Unassembled WGS sequence"/>
</dbReference>
<proteinExistence type="predicted"/>
<name>A0A7J6PFI9_PEROL</name>
<comment type="caution">
    <text evidence="1">The sequence shown here is derived from an EMBL/GenBank/DDBJ whole genome shotgun (WGS) entry which is preliminary data.</text>
</comment>
<feature type="non-terminal residue" evidence="1">
    <location>
        <position position="1"/>
    </location>
</feature>